<comment type="caution">
    <text evidence="1">The sequence shown here is derived from an EMBL/GenBank/DDBJ whole genome shotgun (WGS) entry which is preliminary data.</text>
</comment>
<protein>
    <submittedName>
        <fullName evidence="1">Uncharacterized protein</fullName>
    </submittedName>
</protein>
<dbReference type="PATRIC" id="fig|641524.5.peg.5914"/>
<evidence type="ECO:0000313" key="1">
    <source>
        <dbReference type="EMBL" id="EPR65035.1"/>
    </source>
</evidence>
<dbReference type="EMBL" id="ATNM01000202">
    <property type="protein sequence ID" value="EPR65035.1"/>
    <property type="molecule type" value="Genomic_DNA"/>
</dbReference>
<organism evidence="1 2">
    <name type="scientific">Cyclobacterium qasimii M12-11B</name>
    <dbReference type="NCBI Taxonomy" id="641524"/>
    <lineage>
        <taxon>Bacteria</taxon>
        <taxon>Pseudomonadati</taxon>
        <taxon>Bacteroidota</taxon>
        <taxon>Cytophagia</taxon>
        <taxon>Cytophagales</taxon>
        <taxon>Cyclobacteriaceae</taxon>
        <taxon>Cyclobacterium</taxon>
    </lineage>
</organism>
<reference evidence="1 2" key="1">
    <citation type="journal article" date="2013" name="Genome Announc.">
        <title>Draft Genome Sequence of Cyclobacterium qasimii Strain M12-11BT, Isolated from Arctic Marine Sediment.</title>
        <authorList>
            <person name="Shivaji S."/>
            <person name="Ara S."/>
            <person name="Singh A."/>
            <person name="Kumar Pinnaka A."/>
        </authorList>
    </citation>
    <scope>NUCLEOTIDE SEQUENCE [LARGE SCALE GENOMIC DNA]</scope>
    <source>
        <strain evidence="1 2">M12-11B</strain>
    </source>
</reference>
<dbReference type="Proteomes" id="UP000014974">
    <property type="component" value="Unassembled WGS sequence"/>
</dbReference>
<name>S7V4N6_9BACT</name>
<dbReference type="STRING" id="641524.ADICYQ_5964"/>
<dbReference type="eggNOG" id="COG2226">
    <property type="taxonomic scope" value="Bacteria"/>
</dbReference>
<proteinExistence type="predicted"/>
<sequence length="54" mass="6410">MSRLQKWTKEAAQQYLDEILLLSKKDMQNLFPGCSLWEEKFLGMTKSFVAHNFK</sequence>
<gene>
    <name evidence="1" type="ORF">ADICYQ_5964</name>
</gene>
<accession>S7V4N6</accession>
<dbReference type="AlphaFoldDB" id="S7V4N6"/>
<evidence type="ECO:0000313" key="2">
    <source>
        <dbReference type="Proteomes" id="UP000014974"/>
    </source>
</evidence>